<keyword evidence="4" id="KW-1185">Reference proteome</keyword>
<reference evidence="3 4" key="1">
    <citation type="submission" date="2018-05" db="EMBL/GenBank/DDBJ databases">
        <title>Genome sequencing and assembly of the regulated plant pathogen Lachnellula willkommii and related sister species for the development of diagnostic species identification markers.</title>
        <authorList>
            <person name="Giroux E."/>
            <person name="Bilodeau G."/>
        </authorList>
    </citation>
    <scope>NUCLEOTIDE SEQUENCE [LARGE SCALE GENOMIC DNA]</scope>
    <source>
        <strain evidence="3 4">CBS 160.35</strain>
    </source>
</reference>
<dbReference type="InterPro" id="IPR050523">
    <property type="entry name" value="AKR_Detox_Biosynth"/>
</dbReference>
<organism evidence="3 4">
    <name type="scientific">Lachnellula occidentalis</name>
    <dbReference type="NCBI Taxonomy" id="215460"/>
    <lineage>
        <taxon>Eukaryota</taxon>
        <taxon>Fungi</taxon>
        <taxon>Dikarya</taxon>
        <taxon>Ascomycota</taxon>
        <taxon>Pezizomycotina</taxon>
        <taxon>Leotiomycetes</taxon>
        <taxon>Helotiales</taxon>
        <taxon>Lachnaceae</taxon>
        <taxon>Lachnellula</taxon>
    </lineage>
</organism>
<dbReference type="InterPro" id="IPR023210">
    <property type="entry name" value="NADP_OxRdtase_dom"/>
</dbReference>
<keyword evidence="1" id="KW-0560">Oxidoreductase</keyword>
<dbReference type="Pfam" id="PF00248">
    <property type="entry name" value="Aldo_ket_red"/>
    <property type="match status" value="1"/>
</dbReference>
<dbReference type="OrthoDB" id="48988at2759"/>
<dbReference type="InterPro" id="IPR018170">
    <property type="entry name" value="Aldo/ket_reductase_CS"/>
</dbReference>
<dbReference type="Proteomes" id="UP000443090">
    <property type="component" value="Unassembled WGS sequence"/>
</dbReference>
<dbReference type="PANTHER" id="PTHR43364">
    <property type="entry name" value="NADH-SPECIFIC METHYLGLYOXAL REDUCTASE-RELATED"/>
    <property type="match status" value="1"/>
</dbReference>
<dbReference type="GO" id="GO:0016491">
    <property type="term" value="F:oxidoreductase activity"/>
    <property type="evidence" value="ECO:0007669"/>
    <property type="project" value="UniProtKB-KW"/>
</dbReference>
<comment type="caution">
    <text evidence="3">The sequence shown here is derived from an EMBL/GenBank/DDBJ whole genome shotgun (WGS) entry which is preliminary data.</text>
</comment>
<dbReference type="PROSITE" id="PS00062">
    <property type="entry name" value="ALDOKETO_REDUCTASE_2"/>
    <property type="match status" value="1"/>
</dbReference>
<dbReference type="AlphaFoldDB" id="A0A8H8UK10"/>
<feature type="domain" description="NADP-dependent oxidoreductase" evidence="2">
    <location>
        <begin position="7"/>
        <end position="294"/>
    </location>
</feature>
<dbReference type="PRINTS" id="PR00069">
    <property type="entry name" value="ALDKETRDTASE"/>
</dbReference>
<evidence type="ECO:0000259" key="2">
    <source>
        <dbReference type="Pfam" id="PF00248"/>
    </source>
</evidence>
<evidence type="ECO:0000256" key="1">
    <source>
        <dbReference type="ARBA" id="ARBA00023002"/>
    </source>
</evidence>
<dbReference type="SUPFAM" id="SSF51430">
    <property type="entry name" value="NAD(P)-linked oxidoreductase"/>
    <property type="match status" value="1"/>
</dbReference>
<protein>
    <submittedName>
        <fullName evidence="3">Oxidoreductase</fullName>
    </submittedName>
</protein>
<sequence>MPSTPQIVFGGASLGHEFPTEESVQEVLTLLKDLKITRIDTAARYPPTNHGMSEKLLGITHAGSQGLNISTKIFTTGGDGDGSGELDRASIQKSFSTSLGRLGVDQVDVLYIHRPDPTTPLKVQAAAFDELFKEGKIKRLGLSNFKPELLQEYLDVCDENAFVKPTVYQGDYNVITRVPLLRALAGGFLTGKFSSGQYEGTRFSDDHVLGKYFQNLYSDPKLQQAMKNFESAITPFGISGSEASIRWIFYHSALGEQDAVILGASKLAQIKDSVRSISVGPLPDGVVQAIESIWGVLEESRAAC</sequence>
<dbReference type="EMBL" id="QGMI01000063">
    <property type="protein sequence ID" value="TVY48028.1"/>
    <property type="molecule type" value="Genomic_DNA"/>
</dbReference>
<evidence type="ECO:0000313" key="3">
    <source>
        <dbReference type="EMBL" id="TVY48028.1"/>
    </source>
</evidence>
<dbReference type="InterPro" id="IPR036812">
    <property type="entry name" value="NAD(P)_OxRdtase_dom_sf"/>
</dbReference>
<gene>
    <name evidence="3" type="primary">sirO_1</name>
    <name evidence="3" type="ORF">LOCC1_G001071</name>
</gene>
<dbReference type="InterPro" id="IPR020471">
    <property type="entry name" value="AKR"/>
</dbReference>
<dbReference type="Gene3D" id="3.20.20.100">
    <property type="entry name" value="NADP-dependent oxidoreductase domain"/>
    <property type="match status" value="1"/>
</dbReference>
<evidence type="ECO:0000313" key="4">
    <source>
        <dbReference type="Proteomes" id="UP000443090"/>
    </source>
</evidence>
<accession>A0A8H8UK10</accession>
<proteinExistence type="predicted"/>
<name>A0A8H8UK10_9HELO</name>
<dbReference type="PANTHER" id="PTHR43364:SF4">
    <property type="entry name" value="NAD(P)-LINKED OXIDOREDUCTASE SUPERFAMILY PROTEIN"/>
    <property type="match status" value="1"/>
</dbReference>